<protein>
    <recommendedName>
        <fullName evidence="6">Low-density lipoprotein receptor domain class A</fullName>
    </recommendedName>
</protein>
<accession>A0A016TQG9</accession>
<comment type="caution">
    <text evidence="2">Lacks conserved residue(s) required for the propagation of feature annotation.</text>
</comment>
<organism evidence="4 5">
    <name type="scientific">Ancylostoma ceylanicum</name>
    <dbReference type="NCBI Taxonomy" id="53326"/>
    <lineage>
        <taxon>Eukaryota</taxon>
        <taxon>Metazoa</taxon>
        <taxon>Ecdysozoa</taxon>
        <taxon>Nematoda</taxon>
        <taxon>Chromadorea</taxon>
        <taxon>Rhabditida</taxon>
        <taxon>Rhabditina</taxon>
        <taxon>Rhabditomorpha</taxon>
        <taxon>Strongyloidea</taxon>
        <taxon>Ancylostomatidae</taxon>
        <taxon>Ancylostomatinae</taxon>
        <taxon>Ancylostoma</taxon>
    </lineage>
</organism>
<dbReference type="PROSITE" id="PS50068">
    <property type="entry name" value="LDLRA_2"/>
    <property type="match status" value="1"/>
</dbReference>
<evidence type="ECO:0000256" key="2">
    <source>
        <dbReference type="PROSITE-ProRule" id="PRU00124"/>
    </source>
</evidence>
<name>A0A016TQG9_9BILA</name>
<sequence length="128" mass="14271">MSMNRLSQKKGEVPKSSEAGKCETHPREVGALVIKYSSLPHEFIFLSAPPHRKQRASLRAAVNLSEGTLFKDDTECPELFGQKQRMCPNLSINEAVKCIRWTDLCDGKNDCPDGFDEIPSNCVAEKAF</sequence>
<evidence type="ECO:0000313" key="4">
    <source>
        <dbReference type="EMBL" id="EYC04995.1"/>
    </source>
</evidence>
<feature type="compositionally biased region" description="Basic and acidic residues" evidence="3">
    <location>
        <begin position="9"/>
        <end position="24"/>
    </location>
</feature>
<evidence type="ECO:0000256" key="1">
    <source>
        <dbReference type="ARBA" id="ARBA00023157"/>
    </source>
</evidence>
<evidence type="ECO:0000256" key="3">
    <source>
        <dbReference type="SAM" id="MobiDB-lite"/>
    </source>
</evidence>
<dbReference type="InterPro" id="IPR036055">
    <property type="entry name" value="LDL_receptor-like_sf"/>
</dbReference>
<proteinExistence type="predicted"/>
<dbReference type="SUPFAM" id="SSF57424">
    <property type="entry name" value="LDL receptor-like module"/>
    <property type="match status" value="1"/>
</dbReference>
<gene>
    <name evidence="4" type="primary">Acey_s0084.g1715</name>
    <name evidence="4" type="ORF">Y032_0084g1715</name>
</gene>
<keyword evidence="1" id="KW-1015">Disulfide bond</keyword>
<dbReference type="OrthoDB" id="5870811at2759"/>
<dbReference type="EMBL" id="JARK01001420">
    <property type="protein sequence ID" value="EYC04995.1"/>
    <property type="molecule type" value="Genomic_DNA"/>
</dbReference>
<dbReference type="AlphaFoldDB" id="A0A016TQG9"/>
<dbReference type="CDD" id="cd00112">
    <property type="entry name" value="LDLa"/>
    <property type="match status" value="1"/>
</dbReference>
<dbReference type="Proteomes" id="UP000024635">
    <property type="component" value="Unassembled WGS sequence"/>
</dbReference>
<evidence type="ECO:0008006" key="6">
    <source>
        <dbReference type="Google" id="ProtNLM"/>
    </source>
</evidence>
<feature type="region of interest" description="Disordered" evidence="3">
    <location>
        <begin position="1"/>
        <end position="24"/>
    </location>
</feature>
<keyword evidence="5" id="KW-1185">Reference proteome</keyword>
<evidence type="ECO:0000313" key="5">
    <source>
        <dbReference type="Proteomes" id="UP000024635"/>
    </source>
</evidence>
<comment type="caution">
    <text evidence="4">The sequence shown here is derived from an EMBL/GenBank/DDBJ whole genome shotgun (WGS) entry which is preliminary data.</text>
</comment>
<dbReference type="InterPro" id="IPR002172">
    <property type="entry name" value="LDrepeatLR_classA_rpt"/>
</dbReference>
<dbReference type="Gene3D" id="4.10.400.10">
    <property type="entry name" value="Low-density Lipoprotein Receptor"/>
    <property type="match status" value="1"/>
</dbReference>
<reference evidence="5" key="1">
    <citation type="journal article" date="2015" name="Nat. Genet.">
        <title>The genome and transcriptome of the zoonotic hookworm Ancylostoma ceylanicum identify infection-specific gene families.</title>
        <authorList>
            <person name="Schwarz E.M."/>
            <person name="Hu Y."/>
            <person name="Antoshechkin I."/>
            <person name="Miller M.M."/>
            <person name="Sternberg P.W."/>
            <person name="Aroian R.V."/>
        </authorList>
    </citation>
    <scope>NUCLEOTIDE SEQUENCE</scope>
    <source>
        <strain evidence="5">HY135</strain>
    </source>
</reference>
<dbReference type="SMART" id="SM00192">
    <property type="entry name" value="LDLa"/>
    <property type="match status" value="1"/>
</dbReference>